<name>A0A8J1UX05_OWEFU</name>
<feature type="transmembrane region" description="Helical" evidence="11">
    <location>
        <begin position="288"/>
        <end position="311"/>
    </location>
</feature>
<feature type="transmembrane region" description="Helical" evidence="11">
    <location>
        <begin position="98"/>
        <end position="119"/>
    </location>
</feature>
<dbReference type="InterPro" id="IPR000276">
    <property type="entry name" value="GPCR_Rhodpsn"/>
</dbReference>
<dbReference type="InterPro" id="IPR017452">
    <property type="entry name" value="GPCR_Rhodpsn_7TM"/>
</dbReference>
<evidence type="ECO:0000256" key="4">
    <source>
        <dbReference type="ARBA" id="ARBA00022989"/>
    </source>
</evidence>
<dbReference type="Pfam" id="PF00001">
    <property type="entry name" value="7tm_1"/>
    <property type="match status" value="1"/>
</dbReference>
<keyword evidence="8 9" id="KW-0807">Transducer</keyword>
<dbReference type="AlphaFoldDB" id="A0A8J1UX05"/>
<dbReference type="Gene3D" id="1.20.1070.10">
    <property type="entry name" value="Rhodopsin 7-helix transmembrane proteins"/>
    <property type="match status" value="1"/>
</dbReference>
<dbReference type="SUPFAM" id="SSF81321">
    <property type="entry name" value="Family A G protein-coupled receptor-like"/>
    <property type="match status" value="1"/>
</dbReference>
<feature type="transmembrane region" description="Helical" evidence="11">
    <location>
        <begin position="140"/>
        <end position="163"/>
    </location>
</feature>
<comment type="subcellular location">
    <subcellularLocation>
        <location evidence="1">Cell membrane</location>
        <topology evidence="1">Multi-pass membrane protein</topology>
    </subcellularLocation>
</comment>
<gene>
    <name evidence="12" type="ORF">OFUS_LOCUS375</name>
</gene>
<reference evidence="12" key="1">
    <citation type="submission" date="2022-03" db="EMBL/GenBank/DDBJ databases">
        <authorList>
            <person name="Martin C."/>
        </authorList>
    </citation>
    <scope>NUCLEOTIDE SEQUENCE</scope>
</reference>
<evidence type="ECO:0000313" key="12">
    <source>
        <dbReference type="EMBL" id="CAH1772649.1"/>
    </source>
</evidence>
<dbReference type="SMART" id="SM01381">
    <property type="entry name" value="7TM_GPCR_Srsx"/>
    <property type="match status" value="1"/>
</dbReference>
<evidence type="ECO:0000256" key="1">
    <source>
        <dbReference type="ARBA" id="ARBA00004651"/>
    </source>
</evidence>
<dbReference type="PRINTS" id="PR01102">
    <property type="entry name" value="5HT6RECEPTR"/>
</dbReference>
<dbReference type="GO" id="GO:0004930">
    <property type="term" value="F:G protein-coupled receptor activity"/>
    <property type="evidence" value="ECO:0007669"/>
    <property type="project" value="UniProtKB-KW"/>
</dbReference>
<dbReference type="PRINTS" id="PR00237">
    <property type="entry name" value="GPCRRHODOPSN"/>
</dbReference>
<keyword evidence="13" id="KW-1185">Reference proteome</keyword>
<keyword evidence="2" id="KW-1003">Cell membrane</keyword>
<feature type="region of interest" description="Disordered" evidence="10">
    <location>
        <begin position="393"/>
        <end position="444"/>
    </location>
</feature>
<dbReference type="Proteomes" id="UP000749559">
    <property type="component" value="Unassembled WGS sequence"/>
</dbReference>
<evidence type="ECO:0000256" key="10">
    <source>
        <dbReference type="SAM" id="MobiDB-lite"/>
    </source>
</evidence>
<protein>
    <submittedName>
        <fullName evidence="12">Uncharacterized protein</fullName>
    </submittedName>
</protein>
<evidence type="ECO:0000256" key="3">
    <source>
        <dbReference type="ARBA" id="ARBA00022692"/>
    </source>
</evidence>
<keyword evidence="5 9" id="KW-0297">G-protein coupled receptor</keyword>
<evidence type="ECO:0000256" key="5">
    <source>
        <dbReference type="ARBA" id="ARBA00023040"/>
    </source>
</evidence>
<evidence type="ECO:0000256" key="6">
    <source>
        <dbReference type="ARBA" id="ARBA00023136"/>
    </source>
</evidence>
<feature type="transmembrane region" description="Helical" evidence="11">
    <location>
        <begin position="323"/>
        <end position="343"/>
    </location>
</feature>
<keyword evidence="3 9" id="KW-0812">Transmembrane</keyword>
<keyword evidence="4 11" id="KW-1133">Transmembrane helix</keyword>
<evidence type="ECO:0000256" key="7">
    <source>
        <dbReference type="ARBA" id="ARBA00023170"/>
    </source>
</evidence>
<dbReference type="PANTHER" id="PTHR22752">
    <property type="entry name" value="G PROTEIN-COUPLED RECEPTOR"/>
    <property type="match status" value="1"/>
</dbReference>
<proteinExistence type="inferred from homology"/>
<comment type="similarity">
    <text evidence="9">Belongs to the G-protein coupled receptor 1 family.</text>
</comment>
<evidence type="ECO:0000313" key="13">
    <source>
        <dbReference type="Proteomes" id="UP000749559"/>
    </source>
</evidence>
<accession>A0A8J1UX05</accession>
<comment type="caution">
    <text evidence="12">The sequence shown here is derived from an EMBL/GenBank/DDBJ whole genome shotgun (WGS) entry which is preliminary data.</text>
</comment>
<organism evidence="12 13">
    <name type="scientific">Owenia fusiformis</name>
    <name type="common">Polychaete worm</name>
    <dbReference type="NCBI Taxonomy" id="6347"/>
    <lineage>
        <taxon>Eukaryota</taxon>
        <taxon>Metazoa</taxon>
        <taxon>Spiralia</taxon>
        <taxon>Lophotrochozoa</taxon>
        <taxon>Annelida</taxon>
        <taxon>Polychaeta</taxon>
        <taxon>Sedentaria</taxon>
        <taxon>Canalipalpata</taxon>
        <taxon>Sabellida</taxon>
        <taxon>Oweniida</taxon>
        <taxon>Oweniidae</taxon>
        <taxon>Owenia</taxon>
    </lineage>
</organism>
<dbReference type="EMBL" id="CAIIXF020000001">
    <property type="protein sequence ID" value="CAH1772649.1"/>
    <property type="molecule type" value="Genomic_DNA"/>
</dbReference>
<sequence length="444" mass="50483">MLNTSQEPPCVLYTNVETLWLELFAISTIMLLAIVGNALMCAAVYRTPKLRTVTNIFTINLAVTDFSVGTFVLPLWIYSTVMSAYVCNWEYPHWLCQIAVFVTEMLLLVSIATLAGISLDRYLSICHPLRYPMEMTHHRVIYCVLYIWIQSIILASTPLYGWGKYSFRPQTIPICNPNWRHSISYSAFLIIWAILIPLGAMLFSYFRIIQVARRQARRIAAIQAQITQDCDTGESTSAGQNDMETETNTNKTRRFQFFKSKNGRKKETNVTAKKMNAVTKNLKTLKTVFIVVGAFFICWGPYVVLNFWFVNYDDAKVPYIADLLTTLLAFSNSAVNPYVFTLLNRDFRYAMRRMTKKCCCGGLCIFSYRDRIGTINSNKPVVATIGDRSIDSGVEADHQTRTKTRSRGTSTHTTGLNKRPTSPRKNVFPVTPEQDEIIPGQATE</sequence>
<evidence type="ECO:0000256" key="11">
    <source>
        <dbReference type="SAM" id="Phobius"/>
    </source>
</evidence>
<dbReference type="PROSITE" id="PS50262">
    <property type="entry name" value="G_PROTEIN_RECEP_F1_2"/>
    <property type="match status" value="1"/>
</dbReference>
<feature type="transmembrane region" description="Helical" evidence="11">
    <location>
        <begin position="20"/>
        <end position="45"/>
    </location>
</feature>
<evidence type="ECO:0000256" key="9">
    <source>
        <dbReference type="RuleBase" id="RU000688"/>
    </source>
</evidence>
<dbReference type="GO" id="GO:0005886">
    <property type="term" value="C:plasma membrane"/>
    <property type="evidence" value="ECO:0007669"/>
    <property type="project" value="UniProtKB-SubCell"/>
</dbReference>
<dbReference type="PROSITE" id="PS00237">
    <property type="entry name" value="G_PROTEIN_RECEP_F1_1"/>
    <property type="match status" value="1"/>
</dbReference>
<feature type="transmembrane region" description="Helical" evidence="11">
    <location>
        <begin position="183"/>
        <end position="208"/>
    </location>
</feature>
<keyword evidence="7 9" id="KW-0675">Receptor</keyword>
<evidence type="ECO:0000256" key="2">
    <source>
        <dbReference type="ARBA" id="ARBA00022475"/>
    </source>
</evidence>
<dbReference type="CDD" id="cd00637">
    <property type="entry name" value="7tm_classA_rhodopsin-like"/>
    <property type="match status" value="1"/>
</dbReference>
<feature type="transmembrane region" description="Helical" evidence="11">
    <location>
        <begin position="57"/>
        <end position="78"/>
    </location>
</feature>
<evidence type="ECO:0000256" key="8">
    <source>
        <dbReference type="ARBA" id="ARBA00023224"/>
    </source>
</evidence>
<dbReference type="OrthoDB" id="5951059at2759"/>
<keyword evidence="6 11" id="KW-0472">Membrane</keyword>